<accession>A0AAP9DVJ9</accession>
<dbReference type="GO" id="GO:0031012">
    <property type="term" value="C:extracellular matrix"/>
    <property type="evidence" value="ECO:0007669"/>
    <property type="project" value="InterPro"/>
</dbReference>
<protein>
    <submittedName>
        <fullName evidence="7">M57 family metalloprotease</fullName>
    </submittedName>
    <submittedName>
        <fullName evidence="8">Matrixin family metalloprotease</fullName>
    </submittedName>
</protein>
<dbReference type="InterPro" id="IPR024079">
    <property type="entry name" value="MetalloPept_cat_dom_sf"/>
</dbReference>
<dbReference type="InterPro" id="IPR006026">
    <property type="entry name" value="Peptidase_Metallo"/>
</dbReference>
<reference evidence="8 9" key="1">
    <citation type="submission" date="2019-07" db="EMBL/GenBank/DDBJ databases">
        <title>Paenibacillus thiaminolyticus NRRL B-4156.</title>
        <authorList>
            <person name="Hehnly C."/>
            <person name="Zhang L."/>
        </authorList>
    </citation>
    <scope>NUCLEOTIDE SEQUENCE [LARGE SCALE GENOMIC DNA]</scope>
    <source>
        <strain evidence="8 9">NRRL B-4156</strain>
    </source>
</reference>
<dbReference type="GO" id="GO:0008270">
    <property type="term" value="F:zinc ion binding"/>
    <property type="evidence" value="ECO:0007669"/>
    <property type="project" value="InterPro"/>
</dbReference>
<evidence type="ECO:0000256" key="5">
    <source>
        <dbReference type="SAM" id="SignalP"/>
    </source>
</evidence>
<dbReference type="GO" id="GO:0006508">
    <property type="term" value="P:proteolysis"/>
    <property type="evidence" value="ECO:0007669"/>
    <property type="project" value="UniProtKB-KW"/>
</dbReference>
<gene>
    <name evidence="8" type="ORF">FLT43_16865</name>
    <name evidence="7" type="ORF">M5W83_12060</name>
</gene>
<keyword evidence="3" id="KW-0378">Hydrolase</keyword>
<dbReference type="Gene3D" id="3.40.390.10">
    <property type="entry name" value="Collagenase (Catalytic Domain)"/>
    <property type="match status" value="1"/>
</dbReference>
<evidence type="ECO:0000313" key="8">
    <source>
        <dbReference type="EMBL" id="QDM44969.1"/>
    </source>
</evidence>
<evidence type="ECO:0000313" key="10">
    <source>
        <dbReference type="Proteomes" id="UP001209276"/>
    </source>
</evidence>
<dbReference type="InterPro" id="IPR021190">
    <property type="entry name" value="Pept_M10A"/>
</dbReference>
<reference evidence="7 10" key="2">
    <citation type="submission" date="2022-05" db="EMBL/GenBank/DDBJ databases">
        <title>Genome Sequencing of Bee-Associated Microbes.</title>
        <authorList>
            <person name="Dunlap C."/>
        </authorList>
    </citation>
    <scope>NUCLEOTIDE SEQUENCE [LARGE SCALE GENOMIC DNA]</scope>
    <source>
        <strain evidence="7 10">NRRL B-14613</strain>
    </source>
</reference>
<proteinExistence type="predicted"/>
<feature type="domain" description="Peptidase metallopeptidase" evidence="6">
    <location>
        <begin position="31"/>
        <end position="187"/>
    </location>
</feature>
<sequence length="187" mass="20571">MKFFKVIVLVLLLNTFICSLAYASSSSYSYNGYKWGKVSNLNVCMDPSTKNKTSSGETYSSISNDAFSKWTSGLNNKIMFSDTKSSCQIYVQSYSYGNIDWIGQATYVPTVPGGSTFASVSIQLNRTYMDNYSFEYNRGIAAHEIGHSLGLSHVTDTSQIMCPLIDGRTVSIPNSGDITGVKRLYGL</sequence>
<dbReference type="PRINTS" id="PR00138">
    <property type="entry name" value="MATRIXIN"/>
</dbReference>
<evidence type="ECO:0000256" key="3">
    <source>
        <dbReference type="ARBA" id="ARBA00022801"/>
    </source>
</evidence>
<name>A0AAP9DVJ9_PANTH</name>
<dbReference type="SMART" id="SM00235">
    <property type="entry name" value="ZnMc"/>
    <property type="match status" value="1"/>
</dbReference>
<evidence type="ECO:0000256" key="2">
    <source>
        <dbReference type="ARBA" id="ARBA00022723"/>
    </source>
</evidence>
<dbReference type="EMBL" id="JAMDMM010000022">
    <property type="protein sequence ID" value="MCY9607879.1"/>
    <property type="molecule type" value="Genomic_DNA"/>
</dbReference>
<feature type="chain" id="PRO_5042995596" evidence="5">
    <location>
        <begin position="24"/>
        <end position="187"/>
    </location>
</feature>
<dbReference type="Proteomes" id="UP001209276">
    <property type="component" value="Unassembled WGS sequence"/>
</dbReference>
<keyword evidence="2" id="KW-0479">Metal-binding</keyword>
<dbReference type="EMBL" id="CP041405">
    <property type="protein sequence ID" value="QDM44969.1"/>
    <property type="molecule type" value="Genomic_DNA"/>
</dbReference>
<evidence type="ECO:0000256" key="4">
    <source>
        <dbReference type="ARBA" id="ARBA00022833"/>
    </source>
</evidence>
<dbReference type="Proteomes" id="UP000315377">
    <property type="component" value="Chromosome"/>
</dbReference>
<evidence type="ECO:0000313" key="7">
    <source>
        <dbReference type="EMBL" id="MCY9607879.1"/>
    </source>
</evidence>
<dbReference type="RefSeq" id="WP_087443439.1">
    <property type="nucleotide sequence ID" value="NZ_CABMNB010000034.1"/>
</dbReference>
<evidence type="ECO:0000256" key="1">
    <source>
        <dbReference type="ARBA" id="ARBA00022670"/>
    </source>
</evidence>
<keyword evidence="1" id="KW-0645">Protease</keyword>
<keyword evidence="8" id="KW-0482">Metalloprotease</keyword>
<keyword evidence="4" id="KW-0862">Zinc</keyword>
<keyword evidence="10" id="KW-1185">Reference proteome</keyword>
<keyword evidence="5" id="KW-0732">Signal</keyword>
<dbReference type="SUPFAM" id="SSF55486">
    <property type="entry name" value="Metalloproteases ('zincins'), catalytic domain"/>
    <property type="match status" value="1"/>
</dbReference>
<dbReference type="Pfam" id="PF00413">
    <property type="entry name" value="Peptidase_M10"/>
    <property type="match status" value="1"/>
</dbReference>
<dbReference type="GO" id="GO:0004222">
    <property type="term" value="F:metalloendopeptidase activity"/>
    <property type="evidence" value="ECO:0007669"/>
    <property type="project" value="InterPro"/>
</dbReference>
<feature type="signal peptide" evidence="5">
    <location>
        <begin position="1"/>
        <end position="23"/>
    </location>
</feature>
<dbReference type="AlphaFoldDB" id="A0AAP9DVJ9"/>
<dbReference type="GeneID" id="76997633"/>
<dbReference type="InterPro" id="IPR001818">
    <property type="entry name" value="Pept_M10_metallopeptidase"/>
</dbReference>
<organism evidence="8 9">
    <name type="scientific">Paenibacillus thiaminolyticus</name>
    <name type="common">Bacillus thiaminolyticus</name>
    <dbReference type="NCBI Taxonomy" id="49283"/>
    <lineage>
        <taxon>Bacteria</taxon>
        <taxon>Bacillati</taxon>
        <taxon>Bacillota</taxon>
        <taxon>Bacilli</taxon>
        <taxon>Bacillales</taxon>
        <taxon>Paenibacillaceae</taxon>
        <taxon>Paenibacillus</taxon>
    </lineage>
</organism>
<evidence type="ECO:0000259" key="6">
    <source>
        <dbReference type="SMART" id="SM00235"/>
    </source>
</evidence>
<evidence type="ECO:0000313" key="9">
    <source>
        <dbReference type="Proteomes" id="UP000315377"/>
    </source>
</evidence>